<dbReference type="Proteomes" id="UP000191554">
    <property type="component" value="Unassembled WGS sequence"/>
</dbReference>
<dbReference type="PANTHER" id="PTHR42951:SF15">
    <property type="entry name" value="METALLO-BETA-LACTAMASE SUPERFAMILY PROTEIN"/>
    <property type="match status" value="1"/>
</dbReference>
<dbReference type="SUPFAM" id="SSF56281">
    <property type="entry name" value="Metallo-hydrolase/oxidoreductase"/>
    <property type="match status" value="1"/>
</dbReference>
<dbReference type="Gene3D" id="3.60.15.10">
    <property type="entry name" value="Ribonuclease Z/Hydroxyacylglutathione hydrolase-like"/>
    <property type="match status" value="1"/>
</dbReference>
<dbReference type="Pfam" id="PF00753">
    <property type="entry name" value="Lactamase_B"/>
    <property type="match status" value="1"/>
</dbReference>
<proteinExistence type="predicted"/>
<evidence type="ECO:0000313" key="3">
    <source>
        <dbReference type="Proteomes" id="UP000191554"/>
    </source>
</evidence>
<name>A0A1V4SEB8_RUMHU</name>
<comment type="caution">
    <text evidence="2">The sequence shown here is derived from an EMBL/GenBank/DDBJ whole genome shotgun (WGS) entry which is preliminary data.</text>
</comment>
<organism evidence="2 3">
    <name type="scientific">Ruminiclostridium hungatei</name>
    <name type="common">Clostridium hungatei</name>
    <dbReference type="NCBI Taxonomy" id="48256"/>
    <lineage>
        <taxon>Bacteria</taxon>
        <taxon>Bacillati</taxon>
        <taxon>Bacillota</taxon>
        <taxon>Clostridia</taxon>
        <taxon>Eubacteriales</taxon>
        <taxon>Oscillospiraceae</taxon>
        <taxon>Ruminiclostridium</taxon>
    </lineage>
</organism>
<dbReference type="GO" id="GO:0016787">
    <property type="term" value="F:hydrolase activity"/>
    <property type="evidence" value="ECO:0007669"/>
    <property type="project" value="UniProtKB-KW"/>
</dbReference>
<reference evidence="2 3" key="1">
    <citation type="submission" date="2017-03" db="EMBL/GenBank/DDBJ databases">
        <title>Genome sequence of Clostridium hungatei DSM 14427.</title>
        <authorList>
            <person name="Poehlein A."/>
            <person name="Daniel R."/>
        </authorList>
    </citation>
    <scope>NUCLEOTIDE SEQUENCE [LARGE SCALE GENOMIC DNA]</scope>
    <source>
        <strain evidence="2 3">DSM 14427</strain>
    </source>
</reference>
<feature type="domain" description="Metallo-beta-lactamase" evidence="1">
    <location>
        <begin position="26"/>
        <end position="239"/>
    </location>
</feature>
<dbReference type="InterPro" id="IPR050855">
    <property type="entry name" value="NDM-1-like"/>
</dbReference>
<evidence type="ECO:0000313" key="2">
    <source>
        <dbReference type="EMBL" id="OPX42200.1"/>
    </source>
</evidence>
<gene>
    <name evidence="2" type="primary">yflN</name>
    <name evidence="2" type="ORF">CLHUN_38500</name>
</gene>
<dbReference type="STRING" id="48256.CLHUN_38500"/>
<dbReference type="EC" id="3.-.-.-" evidence="2"/>
<accession>A0A1V4SEB8</accession>
<dbReference type="AlphaFoldDB" id="A0A1V4SEB8"/>
<sequence length="257" mass="28509">MPELMKLDEGMSVLELEPNVPNVGGRMYPVLLWDENDTVLIDAGLPGQAKTICGLIEKEGIPLEALTKIFITHHDMDHIGGLAQLTAAAESIGQGHGGIQVYAHPLEKPYIQGELLPIKFSKETLDKIKRDLEQLPPEKRKEYQELYTTGKPKVTHTVDHQQEVSCCGGIKILHMPGHTPGHIGLYLEKYRTLIAGDALNIHNGELAGPEPRHTHDIEKARKSLAVLLDYEIDRIVCYHGGVLSGDFRERIKELAKG</sequence>
<evidence type="ECO:0000259" key="1">
    <source>
        <dbReference type="SMART" id="SM00849"/>
    </source>
</evidence>
<dbReference type="SMART" id="SM00849">
    <property type="entry name" value="Lactamase_B"/>
    <property type="match status" value="1"/>
</dbReference>
<dbReference type="InterPro" id="IPR001279">
    <property type="entry name" value="Metallo-B-lactamas"/>
</dbReference>
<dbReference type="RefSeq" id="WP_242656564.1">
    <property type="nucleotide sequence ID" value="NZ_MZGX01000032.1"/>
</dbReference>
<dbReference type="InterPro" id="IPR036866">
    <property type="entry name" value="RibonucZ/Hydroxyglut_hydro"/>
</dbReference>
<dbReference type="PANTHER" id="PTHR42951">
    <property type="entry name" value="METALLO-BETA-LACTAMASE DOMAIN-CONTAINING"/>
    <property type="match status" value="1"/>
</dbReference>
<dbReference type="CDD" id="cd07721">
    <property type="entry name" value="yflN-like_MBL-fold"/>
    <property type="match status" value="1"/>
</dbReference>
<protein>
    <submittedName>
        <fullName evidence="2">Putative metallo-hydrolase YflN</fullName>
        <ecNumber evidence="2">3.-.-.-</ecNumber>
    </submittedName>
</protein>
<dbReference type="EMBL" id="MZGX01000032">
    <property type="protein sequence ID" value="OPX42200.1"/>
    <property type="molecule type" value="Genomic_DNA"/>
</dbReference>
<keyword evidence="2" id="KW-0378">Hydrolase</keyword>
<keyword evidence="3" id="KW-1185">Reference proteome</keyword>